<dbReference type="GO" id="GO:0006355">
    <property type="term" value="P:regulation of DNA-templated transcription"/>
    <property type="evidence" value="ECO:0007669"/>
    <property type="project" value="InterPro"/>
</dbReference>
<dbReference type="GO" id="GO:0005634">
    <property type="term" value="C:nucleus"/>
    <property type="evidence" value="ECO:0007669"/>
    <property type="project" value="UniProtKB-SubCell"/>
</dbReference>
<dbReference type="CDD" id="cd07765">
    <property type="entry name" value="KRAB_A-box"/>
    <property type="match status" value="1"/>
</dbReference>
<keyword evidence="5 11" id="KW-0863">Zinc-finger</keyword>
<dbReference type="SMART" id="SM00349">
    <property type="entry name" value="KRAB"/>
    <property type="match status" value="1"/>
</dbReference>
<dbReference type="PROSITE" id="PS50805">
    <property type="entry name" value="KRAB"/>
    <property type="match status" value="1"/>
</dbReference>
<keyword evidence="3" id="KW-0479">Metal-binding</keyword>
<evidence type="ECO:0000256" key="2">
    <source>
        <dbReference type="ARBA" id="ARBA00006991"/>
    </source>
</evidence>
<comment type="subcellular location">
    <subcellularLocation>
        <location evidence="1">Nucleus</location>
    </subcellularLocation>
</comment>
<dbReference type="SMART" id="SM00355">
    <property type="entry name" value="ZnF_C2H2"/>
    <property type="match status" value="6"/>
</dbReference>
<dbReference type="FunFam" id="3.30.160.60:FF:000184">
    <property type="entry name" value="Zinc finger protein 333"/>
    <property type="match status" value="1"/>
</dbReference>
<feature type="domain" description="KRAB" evidence="13">
    <location>
        <begin position="18"/>
        <end position="97"/>
    </location>
</feature>
<dbReference type="SUPFAM" id="SSF109640">
    <property type="entry name" value="KRAB domain (Kruppel-associated box)"/>
    <property type="match status" value="1"/>
</dbReference>
<gene>
    <name evidence="14" type="ORF">U0070_011693</name>
</gene>
<dbReference type="AlphaFoldDB" id="A0AAW0HAP7"/>
<keyword evidence="4" id="KW-0677">Repeat</keyword>
<dbReference type="EMBL" id="JBBHLL010000731">
    <property type="protein sequence ID" value="KAK7798102.1"/>
    <property type="molecule type" value="Genomic_DNA"/>
</dbReference>
<keyword evidence="15" id="KW-1185">Reference proteome</keyword>
<evidence type="ECO:0000256" key="8">
    <source>
        <dbReference type="ARBA" id="ARBA00023125"/>
    </source>
</evidence>
<evidence type="ECO:0000256" key="9">
    <source>
        <dbReference type="ARBA" id="ARBA00023163"/>
    </source>
</evidence>
<dbReference type="GO" id="GO:0008270">
    <property type="term" value="F:zinc ion binding"/>
    <property type="evidence" value="ECO:0007669"/>
    <property type="project" value="UniProtKB-KW"/>
</dbReference>
<feature type="domain" description="C2H2-type" evidence="12">
    <location>
        <begin position="115"/>
        <end position="144"/>
    </location>
</feature>
<feature type="domain" description="C2H2-type" evidence="12">
    <location>
        <begin position="147"/>
        <end position="174"/>
    </location>
</feature>
<dbReference type="InterPro" id="IPR036051">
    <property type="entry name" value="KRAB_dom_sf"/>
</dbReference>
<evidence type="ECO:0000256" key="4">
    <source>
        <dbReference type="ARBA" id="ARBA00022737"/>
    </source>
</evidence>
<feature type="domain" description="C2H2-type" evidence="12">
    <location>
        <begin position="231"/>
        <end position="258"/>
    </location>
</feature>
<name>A0AAW0HAP7_MYOGA</name>
<dbReference type="Gene3D" id="6.10.140.140">
    <property type="match status" value="1"/>
</dbReference>
<feature type="domain" description="C2H2-type" evidence="12">
    <location>
        <begin position="175"/>
        <end position="202"/>
    </location>
</feature>
<comment type="similarity">
    <text evidence="2">Belongs to the krueppel C2H2-type zinc-finger protein family.</text>
</comment>
<evidence type="ECO:0000256" key="1">
    <source>
        <dbReference type="ARBA" id="ARBA00004123"/>
    </source>
</evidence>
<comment type="caution">
    <text evidence="14">The sequence shown here is derived from an EMBL/GenBank/DDBJ whole genome shotgun (WGS) entry which is preliminary data.</text>
</comment>
<dbReference type="InterPro" id="IPR050758">
    <property type="entry name" value="Znf_C2H2-type"/>
</dbReference>
<dbReference type="InterPro" id="IPR036236">
    <property type="entry name" value="Znf_C2H2_sf"/>
</dbReference>
<evidence type="ECO:0000256" key="10">
    <source>
        <dbReference type="ARBA" id="ARBA00023242"/>
    </source>
</evidence>
<dbReference type="FunFam" id="3.30.160.60:FF:001498">
    <property type="entry name" value="Zinc finger protein 404"/>
    <property type="match status" value="1"/>
</dbReference>
<evidence type="ECO:0000256" key="6">
    <source>
        <dbReference type="ARBA" id="ARBA00022833"/>
    </source>
</evidence>
<reference evidence="14 15" key="1">
    <citation type="journal article" date="2023" name="bioRxiv">
        <title>Conserved and derived expression patterns and positive selection on dental genes reveal complex evolutionary context of ever-growing rodent molars.</title>
        <authorList>
            <person name="Calamari Z.T."/>
            <person name="Song A."/>
            <person name="Cohen E."/>
            <person name="Akter M."/>
            <person name="Roy R.D."/>
            <person name="Hallikas O."/>
            <person name="Christensen M.M."/>
            <person name="Li P."/>
            <person name="Marangoni P."/>
            <person name="Jernvall J."/>
            <person name="Klein O.D."/>
        </authorList>
    </citation>
    <scope>NUCLEOTIDE SEQUENCE [LARGE SCALE GENOMIC DNA]</scope>
    <source>
        <strain evidence="14">V071</strain>
    </source>
</reference>
<evidence type="ECO:0000259" key="12">
    <source>
        <dbReference type="PROSITE" id="PS50157"/>
    </source>
</evidence>
<dbReference type="GO" id="GO:0003677">
    <property type="term" value="F:DNA binding"/>
    <property type="evidence" value="ECO:0007669"/>
    <property type="project" value="UniProtKB-KW"/>
</dbReference>
<feature type="domain" description="C2H2-type" evidence="12">
    <location>
        <begin position="203"/>
        <end position="230"/>
    </location>
</feature>
<dbReference type="Pfam" id="PF01352">
    <property type="entry name" value="KRAB"/>
    <property type="match status" value="1"/>
</dbReference>
<dbReference type="InterPro" id="IPR013087">
    <property type="entry name" value="Znf_C2H2_type"/>
</dbReference>
<keyword evidence="9" id="KW-0804">Transcription</keyword>
<evidence type="ECO:0000256" key="5">
    <source>
        <dbReference type="ARBA" id="ARBA00022771"/>
    </source>
</evidence>
<dbReference type="Gene3D" id="3.30.160.60">
    <property type="entry name" value="Classic Zinc Finger"/>
    <property type="match status" value="5"/>
</dbReference>
<evidence type="ECO:0000259" key="13">
    <source>
        <dbReference type="PROSITE" id="PS50805"/>
    </source>
</evidence>
<dbReference type="PANTHER" id="PTHR23234">
    <property type="entry name" value="ZNF44 PROTEIN"/>
    <property type="match status" value="1"/>
</dbReference>
<feature type="domain" description="C2H2-type" evidence="12">
    <location>
        <begin position="87"/>
        <end position="116"/>
    </location>
</feature>
<sequence>MRKLSGWALIPGDAQNAVTYDDVHVDFTWEEWTLLNPSQKNLYKDVMVETYRNLTAIGMKKVKLERKLLYILNVLKPLHERTYTRLKPCEENECGKAFLHHSHLQLHNRSCTGEKPCDYNQCCKIFAHQHTLQMHKTTHTGKMHTGNECNQCGKAFAQHNHLQSHERTHTGEKSYECNQCFKAFACPSYIRKHKRTHTGEKPYECNQYGKAFTWHIHLQNHEQAHTGEKPYKCNQCGKTFTTHSYLQIHERSHTGEKPYKYVGPGGRNHYTAVNRSGEQDQGYSLIPEGPLLPSGRPGRIRSVQNLMMLQPIKDSGSGGKGCQCLPKRKGKKADWGAKAIDHQRLPECKGNKANRGAKAIGFLQEPHPTRCNDNNVAGCKG</sequence>
<dbReference type="InterPro" id="IPR001909">
    <property type="entry name" value="KRAB"/>
</dbReference>
<dbReference type="PROSITE" id="PS50157">
    <property type="entry name" value="ZINC_FINGER_C2H2_2"/>
    <property type="match status" value="6"/>
</dbReference>
<keyword evidence="7" id="KW-0805">Transcription regulation</keyword>
<evidence type="ECO:0000313" key="15">
    <source>
        <dbReference type="Proteomes" id="UP001488838"/>
    </source>
</evidence>
<dbReference type="FunFam" id="3.30.160.60:FF:000773">
    <property type="entry name" value="Zinc finger protein 44"/>
    <property type="match status" value="1"/>
</dbReference>
<dbReference type="PANTHER" id="PTHR23234:SF10">
    <property type="entry name" value="RIKEN CDNA 6720489N17 GENE-RELATED"/>
    <property type="match status" value="1"/>
</dbReference>
<evidence type="ECO:0000256" key="11">
    <source>
        <dbReference type="PROSITE-ProRule" id="PRU00042"/>
    </source>
</evidence>
<keyword evidence="8" id="KW-0238">DNA-binding</keyword>
<dbReference type="Proteomes" id="UP001488838">
    <property type="component" value="Unassembled WGS sequence"/>
</dbReference>
<dbReference type="PROSITE" id="PS00028">
    <property type="entry name" value="ZINC_FINGER_C2H2_1"/>
    <property type="match status" value="4"/>
</dbReference>
<keyword evidence="6" id="KW-0862">Zinc</keyword>
<organism evidence="14 15">
    <name type="scientific">Myodes glareolus</name>
    <name type="common">Bank vole</name>
    <name type="synonym">Clethrionomys glareolus</name>
    <dbReference type="NCBI Taxonomy" id="447135"/>
    <lineage>
        <taxon>Eukaryota</taxon>
        <taxon>Metazoa</taxon>
        <taxon>Chordata</taxon>
        <taxon>Craniata</taxon>
        <taxon>Vertebrata</taxon>
        <taxon>Euteleostomi</taxon>
        <taxon>Mammalia</taxon>
        <taxon>Eutheria</taxon>
        <taxon>Euarchontoglires</taxon>
        <taxon>Glires</taxon>
        <taxon>Rodentia</taxon>
        <taxon>Myomorpha</taxon>
        <taxon>Muroidea</taxon>
        <taxon>Cricetidae</taxon>
        <taxon>Arvicolinae</taxon>
        <taxon>Myodes</taxon>
    </lineage>
</organism>
<dbReference type="SUPFAM" id="SSF57667">
    <property type="entry name" value="beta-beta-alpha zinc fingers"/>
    <property type="match status" value="3"/>
</dbReference>
<dbReference type="Pfam" id="PF00096">
    <property type="entry name" value="zf-C2H2"/>
    <property type="match status" value="2"/>
</dbReference>
<evidence type="ECO:0000256" key="3">
    <source>
        <dbReference type="ARBA" id="ARBA00022723"/>
    </source>
</evidence>
<accession>A0AAW0HAP7</accession>
<protein>
    <submittedName>
        <fullName evidence="14">Uncharacterized protein</fullName>
    </submittedName>
</protein>
<keyword evidence="10" id="KW-0539">Nucleus</keyword>
<dbReference type="FunFam" id="3.30.160.60:FF:000044">
    <property type="entry name" value="zinc finger protein 37 homolog"/>
    <property type="match status" value="1"/>
</dbReference>
<evidence type="ECO:0000256" key="7">
    <source>
        <dbReference type="ARBA" id="ARBA00023015"/>
    </source>
</evidence>
<evidence type="ECO:0000313" key="14">
    <source>
        <dbReference type="EMBL" id="KAK7798102.1"/>
    </source>
</evidence>
<proteinExistence type="inferred from homology"/>